<dbReference type="AlphaFoldDB" id="A0A9Q5ZFY5"/>
<protein>
    <recommendedName>
        <fullName evidence="3">DUF2184 domain-containing protein</fullName>
    </recommendedName>
</protein>
<proteinExistence type="predicted"/>
<dbReference type="PIRSF" id="PIRSF029202">
    <property type="entry name" value="UCP029202"/>
    <property type="match status" value="1"/>
</dbReference>
<dbReference type="GeneID" id="57094400"/>
<reference evidence="1 2" key="1">
    <citation type="submission" date="2015-02" db="EMBL/GenBank/DDBJ databases">
        <title>Nostoc linckia genome annotation.</title>
        <authorList>
            <person name="Zhou Z."/>
        </authorList>
    </citation>
    <scope>NUCLEOTIDE SEQUENCE [LARGE SCALE GENOMIC DNA]</scope>
    <source>
        <strain evidence="2">z8</strain>
    </source>
</reference>
<evidence type="ECO:0008006" key="3">
    <source>
        <dbReference type="Google" id="ProtNLM"/>
    </source>
</evidence>
<dbReference type="Proteomes" id="UP000222310">
    <property type="component" value="Unassembled WGS sequence"/>
</dbReference>
<dbReference type="EMBL" id="LAHD01000005">
    <property type="protein sequence ID" value="PHK06700.1"/>
    <property type="molecule type" value="Genomic_DNA"/>
</dbReference>
<dbReference type="InterPro" id="IPR020049">
    <property type="entry name" value="Major_capsid-like"/>
</dbReference>
<evidence type="ECO:0000313" key="2">
    <source>
        <dbReference type="Proteomes" id="UP000222310"/>
    </source>
</evidence>
<accession>A0A9Q5ZFY5</accession>
<sequence>MPISSQIRLDAPTVGAFEQQLELKETEVMKRMLPEYKAASGKLFQIEEINAPWAQTTSFTSIDGVGTFELDTGDTTNLPYVDMVGDEYYQRTFRYRSGYYFDEDEIAATLHRGIPIEDQKVSLVQQAYTETMNKLLLVGDKKTGNPGFINHPAWLRSIAPYKLDGSVTSANSILATLNAGVQGMKNATNKVMAPDTLLLAERRYDFLMSQLRLNDFQEKSVLKFFLENNPSIKNIEPLAELEQAGPNGEDLAIFYKRDPNCFKARITDAFRPRPLQNVGPFKVYRAYSFKFAGLVVYRRYSCHVMIGI</sequence>
<dbReference type="RefSeq" id="WP_099066625.1">
    <property type="nucleotide sequence ID" value="NZ_LAHD01000005.1"/>
</dbReference>
<organism evidence="1 2">
    <name type="scientific">Nostoc linckia z8</name>
    <dbReference type="NCBI Taxonomy" id="1628746"/>
    <lineage>
        <taxon>Bacteria</taxon>
        <taxon>Bacillati</taxon>
        <taxon>Cyanobacteriota</taxon>
        <taxon>Cyanophyceae</taxon>
        <taxon>Nostocales</taxon>
        <taxon>Nostocaceae</taxon>
        <taxon>Nostoc</taxon>
    </lineage>
</organism>
<dbReference type="Pfam" id="PF09950">
    <property type="entry name" value="Major_capside"/>
    <property type="match status" value="1"/>
</dbReference>
<name>A0A9Q5ZFY5_NOSLI</name>
<evidence type="ECO:0000313" key="1">
    <source>
        <dbReference type="EMBL" id="PHK06700.1"/>
    </source>
</evidence>
<comment type="caution">
    <text evidence="1">The sequence shown here is derived from an EMBL/GenBank/DDBJ whole genome shotgun (WGS) entry which is preliminary data.</text>
</comment>
<gene>
    <name evidence="1" type="ORF">VF08_02890</name>
</gene>